<dbReference type="AlphaFoldDB" id="A0A381QQH1"/>
<name>A0A381QQH1_9ZZZZ</name>
<dbReference type="InterPro" id="IPR039261">
    <property type="entry name" value="FNR_nucleotide-bd"/>
</dbReference>
<feature type="domain" description="FAD-binding FR-type" evidence="1">
    <location>
        <begin position="2"/>
        <end position="143"/>
    </location>
</feature>
<dbReference type="SUPFAM" id="SSF52343">
    <property type="entry name" value="Ferredoxin reductase-like, C-terminal NADP-linked domain"/>
    <property type="match status" value="1"/>
</dbReference>
<dbReference type="PANTHER" id="PTHR47354">
    <property type="entry name" value="NADH OXIDOREDUCTASE HCR"/>
    <property type="match status" value="1"/>
</dbReference>
<evidence type="ECO:0000313" key="2">
    <source>
        <dbReference type="EMBL" id="SUZ81204.1"/>
    </source>
</evidence>
<dbReference type="InterPro" id="IPR001433">
    <property type="entry name" value="OxRdtase_FAD/NAD-bd"/>
</dbReference>
<dbReference type="InterPro" id="IPR050415">
    <property type="entry name" value="MRET"/>
</dbReference>
<reference evidence="2" key="1">
    <citation type="submission" date="2018-05" db="EMBL/GenBank/DDBJ databases">
        <authorList>
            <person name="Lanie J.A."/>
            <person name="Ng W.-L."/>
            <person name="Kazmierczak K.M."/>
            <person name="Andrzejewski T.M."/>
            <person name="Davidsen T.M."/>
            <person name="Wayne K.J."/>
            <person name="Tettelin H."/>
            <person name="Glass J.I."/>
            <person name="Rusch D."/>
            <person name="Podicherti R."/>
            <person name="Tsui H.-C.T."/>
            <person name="Winkler M.E."/>
        </authorList>
    </citation>
    <scope>NUCLEOTIDE SEQUENCE</scope>
</reference>
<dbReference type="Gene3D" id="3.40.50.80">
    <property type="entry name" value="Nucleotide-binding domain of ferredoxin-NADP reductase (FNR) module"/>
    <property type="match status" value="1"/>
</dbReference>
<proteinExistence type="predicted"/>
<dbReference type="InterPro" id="IPR017938">
    <property type="entry name" value="Riboflavin_synthase-like_b-brl"/>
</dbReference>
<dbReference type="InterPro" id="IPR017927">
    <property type="entry name" value="FAD-bd_FR_type"/>
</dbReference>
<dbReference type="PRINTS" id="PR00371">
    <property type="entry name" value="FPNCR"/>
</dbReference>
<dbReference type="EMBL" id="UINC01001459">
    <property type="protein sequence ID" value="SUZ81204.1"/>
    <property type="molecule type" value="Genomic_DNA"/>
</dbReference>
<dbReference type="PANTHER" id="PTHR47354:SF5">
    <property type="entry name" value="PROTEIN RFBI"/>
    <property type="match status" value="1"/>
</dbReference>
<organism evidence="2">
    <name type="scientific">marine metagenome</name>
    <dbReference type="NCBI Taxonomy" id="408172"/>
    <lineage>
        <taxon>unclassified sequences</taxon>
        <taxon>metagenomes</taxon>
        <taxon>ecological metagenomes</taxon>
    </lineage>
</organism>
<dbReference type="Pfam" id="PF00175">
    <property type="entry name" value="NAD_binding_1"/>
    <property type="match status" value="1"/>
</dbReference>
<dbReference type="SUPFAM" id="SSF63380">
    <property type="entry name" value="Riboflavin synthase domain-like"/>
    <property type="match status" value="1"/>
</dbReference>
<protein>
    <recommendedName>
        <fullName evidence="1">FAD-binding FR-type domain-containing protein</fullName>
    </recommendedName>
</protein>
<evidence type="ECO:0000259" key="1">
    <source>
        <dbReference type="PROSITE" id="PS51384"/>
    </source>
</evidence>
<sequence>MAVQRTGTVVGEALVAPGLMRFRLMPENGNPFAGYEAGQHIALHREDCKLTRKLGTGQDGKPVYEPECDPWGRQTVGPITCSYSIASSPADTAEHGWLEFLVGCEHGVYGLPGRLNEALFGMVEESSCEVRYHDSISGAFTLAERTDSATSVLLVGTGTGVAPFVSMIRQLHAAADGSDERRYTLIHASRTQPELAYDGDLFEIEGAGRFDFTYVPTVSRPSQSKDLDPRIGQGRASNLVRHIYGLPTGEEEKLTRASNDVARVAASLAVERLVSPILPRHLSAATLRERVDPSATVLLACGNPASVADIKSTAARREIRFEQEEY</sequence>
<accession>A0A381QQH1</accession>
<dbReference type="PROSITE" id="PS51384">
    <property type="entry name" value="FAD_FR"/>
    <property type="match status" value="1"/>
</dbReference>
<dbReference type="InterPro" id="IPR001709">
    <property type="entry name" value="Flavoprot_Pyr_Nucl_cyt_Rdtase"/>
</dbReference>
<dbReference type="GO" id="GO:0016491">
    <property type="term" value="F:oxidoreductase activity"/>
    <property type="evidence" value="ECO:0007669"/>
    <property type="project" value="InterPro"/>
</dbReference>
<gene>
    <name evidence="2" type="ORF">METZ01_LOCUS34058</name>
</gene>